<keyword evidence="1" id="KW-0378">Hydrolase</keyword>
<dbReference type="SMART" id="SM00156">
    <property type="entry name" value="PP2Ac"/>
    <property type="match status" value="1"/>
</dbReference>
<evidence type="ECO:0000256" key="1">
    <source>
        <dbReference type="RuleBase" id="RU004273"/>
    </source>
</evidence>
<dbReference type="OMA" id="DCTDYLF"/>
<feature type="compositionally biased region" description="Polar residues" evidence="2">
    <location>
        <begin position="1"/>
        <end position="11"/>
    </location>
</feature>
<feature type="compositionally biased region" description="Polar residues" evidence="2">
    <location>
        <begin position="33"/>
        <end position="52"/>
    </location>
</feature>
<feature type="region of interest" description="Disordered" evidence="2">
    <location>
        <begin position="415"/>
        <end position="461"/>
    </location>
</feature>
<dbReference type="PANTHER" id="PTHR46422:SF11">
    <property type="entry name" value="SERINE_THREONINE-PROTEIN PHOSPHATASE"/>
    <property type="match status" value="1"/>
</dbReference>
<dbReference type="STRING" id="105231.A0A1Y1HWR5"/>
<dbReference type="Gene3D" id="3.60.21.10">
    <property type="match status" value="1"/>
</dbReference>
<dbReference type="PANTHER" id="PTHR46422">
    <property type="entry name" value="SERINE/THREONINE-PROTEIN PHOSPHATASE BSL3"/>
    <property type="match status" value="1"/>
</dbReference>
<dbReference type="Pfam" id="PF00149">
    <property type="entry name" value="Metallophos"/>
    <property type="match status" value="1"/>
</dbReference>
<feature type="region of interest" description="Disordered" evidence="2">
    <location>
        <begin position="1"/>
        <end position="95"/>
    </location>
</feature>
<dbReference type="PROSITE" id="PS00125">
    <property type="entry name" value="SER_THR_PHOSPHATASE"/>
    <property type="match status" value="1"/>
</dbReference>
<dbReference type="EC" id="3.1.3.16" evidence="1"/>
<dbReference type="GO" id="GO:0005634">
    <property type="term" value="C:nucleus"/>
    <property type="evidence" value="ECO:0000318"/>
    <property type="project" value="GO_Central"/>
</dbReference>
<accession>A0A1Y1HWR5</accession>
<dbReference type="SUPFAM" id="SSF56300">
    <property type="entry name" value="Metallo-dependent phosphatases"/>
    <property type="match status" value="1"/>
</dbReference>
<dbReference type="GO" id="GO:0004722">
    <property type="term" value="F:protein serine/threonine phosphatase activity"/>
    <property type="evidence" value="ECO:0000318"/>
    <property type="project" value="GO_Central"/>
</dbReference>
<dbReference type="InterPro" id="IPR029052">
    <property type="entry name" value="Metallo-depent_PP-like"/>
</dbReference>
<dbReference type="InterPro" id="IPR006186">
    <property type="entry name" value="Ser/Thr-sp_prot-phosphatase"/>
</dbReference>
<feature type="domain" description="Serine/threonine specific protein phosphatases" evidence="3">
    <location>
        <begin position="223"/>
        <end position="228"/>
    </location>
</feature>
<evidence type="ECO:0000313" key="5">
    <source>
        <dbReference type="Proteomes" id="UP000054558"/>
    </source>
</evidence>
<dbReference type="EMBL" id="DF237016">
    <property type="protein sequence ID" value="GAQ80967.1"/>
    <property type="molecule type" value="Genomic_DNA"/>
</dbReference>
<comment type="catalytic activity">
    <reaction evidence="1">
        <text>O-phospho-L-threonyl-[protein] + H2O = L-threonyl-[protein] + phosphate</text>
        <dbReference type="Rhea" id="RHEA:47004"/>
        <dbReference type="Rhea" id="RHEA-COMP:11060"/>
        <dbReference type="Rhea" id="RHEA-COMP:11605"/>
        <dbReference type="ChEBI" id="CHEBI:15377"/>
        <dbReference type="ChEBI" id="CHEBI:30013"/>
        <dbReference type="ChEBI" id="CHEBI:43474"/>
        <dbReference type="ChEBI" id="CHEBI:61977"/>
        <dbReference type="EC" id="3.1.3.16"/>
    </reaction>
</comment>
<gene>
    <name evidence="4" type="ORF">KFL_000670250</name>
</gene>
<dbReference type="AlphaFoldDB" id="A0A1Y1HWR5"/>
<dbReference type="GO" id="GO:0005737">
    <property type="term" value="C:cytoplasm"/>
    <property type="evidence" value="ECO:0000318"/>
    <property type="project" value="GO_Central"/>
</dbReference>
<keyword evidence="5" id="KW-1185">Reference proteome</keyword>
<dbReference type="OrthoDB" id="309851at2759"/>
<sequence length="475" mass="51490">MPPMDSANQEPTRMDGPESAAYERAQEHFDVSVSDQAVISTSRSQQLDSDSSGWEDGASVKLEPGRRVSLGDLPAEGRRLSRGGSPSPIMKQPEEGESVAAKAIRLLLKPADWKPPPERTFPLCGGEVIDLCMQTEALVEKEGSCLRVQAPVKVFGDVHGQYADLMRLFDAYGSPSKLDANGDIAAYDYLFLGDYVDRGRHSLEVVCLLFALKIENPTHVHLLRGNHEDASVNCMFGFMAECCQRLGREIGARCWTTVNSVFNYLPVGALIADKILCIHGGIGQTVHTIADIEGVKRPCSVSLDGPPSVVKDLLWSDPTSDDSVQGFTSSKRGPGVSAFGPDQVHKFCDRNKIDLILRAHECVMDGIERFAGGRLITIFSATNYCGSICNAGAMVVIGRDLEVVPKIIESPVAPASALAQSEPDEEPSSNAPSPHSVLRDRSPTKAAKQISAPVESEKAERWEHNSLPFLEFADC</sequence>
<dbReference type="Proteomes" id="UP000054558">
    <property type="component" value="Unassembled WGS sequence"/>
</dbReference>
<dbReference type="InterPro" id="IPR004843">
    <property type="entry name" value="Calcineurin-like_PHP"/>
</dbReference>
<name>A0A1Y1HWR5_KLENI</name>
<evidence type="ECO:0000256" key="2">
    <source>
        <dbReference type="SAM" id="MobiDB-lite"/>
    </source>
</evidence>
<evidence type="ECO:0000259" key="3">
    <source>
        <dbReference type="PROSITE" id="PS00125"/>
    </source>
</evidence>
<protein>
    <recommendedName>
        <fullName evidence="1">Serine/threonine-protein phosphatase</fullName>
        <ecNumber evidence="1">3.1.3.16</ecNumber>
    </recommendedName>
</protein>
<evidence type="ECO:0000313" key="4">
    <source>
        <dbReference type="EMBL" id="GAQ80967.1"/>
    </source>
</evidence>
<organism evidence="4 5">
    <name type="scientific">Klebsormidium nitens</name>
    <name type="common">Green alga</name>
    <name type="synonym">Ulothrix nitens</name>
    <dbReference type="NCBI Taxonomy" id="105231"/>
    <lineage>
        <taxon>Eukaryota</taxon>
        <taxon>Viridiplantae</taxon>
        <taxon>Streptophyta</taxon>
        <taxon>Klebsormidiophyceae</taxon>
        <taxon>Klebsormidiales</taxon>
        <taxon>Klebsormidiaceae</taxon>
        <taxon>Klebsormidium</taxon>
    </lineage>
</organism>
<reference evidence="4 5" key="1">
    <citation type="journal article" date="2014" name="Nat. Commun.">
        <title>Klebsormidium flaccidum genome reveals primary factors for plant terrestrial adaptation.</title>
        <authorList>
            <person name="Hori K."/>
            <person name="Maruyama F."/>
            <person name="Fujisawa T."/>
            <person name="Togashi T."/>
            <person name="Yamamoto N."/>
            <person name="Seo M."/>
            <person name="Sato S."/>
            <person name="Yamada T."/>
            <person name="Mori H."/>
            <person name="Tajima N."/>
            <person name="Moriyama T."/>
            <person name="Ikeuchi M."/>
            <person name="Watanabe M."/>
            <person name="Wada H."/>
            <person name="Kobayashi K."/>
            <person name="Saito M."/>
            <person name="Masuda T."/>
            <person name="Sasaki-Sekimoto Y."/>
            <person name="Mashiguchi K."/>
            <person name="Awai K."/>
            <person name="Shimojima M."/>
            <person name="Masuda S."/>
            <person name="Iwai M."/>
            <person name="Nobusawa T."/>
            <person name="Narise T."/>
            <person name="Kondo S."/>
            <person name="Saito H."/>
            <person name="Sato R."/>
            <person name="Murakawa M."/>
            <person name="Ihara Y."/>
            <person name="Oshima-Yamada Y."/>
            <person name="Ohtaka K."/>
            <person name="Satoh M."/>
            <person name="Sonobe K."/>
            <person name="Ishii M."/>
            <person name="Ohtani R."/>
            <person name="Kanamori-Sato M."/>
            <person name="Honoki R."/>
            <person name="Miyazaki D."/>
            <person name="Mochizuki H."/>
            <person name="Umetsu J."/>
            <person name="Higashi K."/>
            <person name="Shibata D."/>
            <person name="Kamiya Y."/>
            <person name="Sato N."/>
            <person name="Nakamura Y."/>
            <person name="Tabata S."/>
            <person name="Ida S."/>
            <person name="Kurokawa K."/>
            <person name="Ohta H."/>
        </authorList>
    </citation>
    <scope>NUCLEOTIDE SEQUENCE [LARGE SCALE GENOMIC DNA]</scope>
    <source>
        <strain evidence="4 5">NIES-2285</strain>
    </source>
</reference>
<comment type="similarity">
    <text evidence="1">Belongs to the PPP phosphatase family.</text>
</comment>
<dbReference type="PRINTS" id="PR00114">
    <property type="entry name" value="STPHPHTASE"/>
</dbReference>
<proteinExistence type="inferred from homology"/>